<protein>
    <submittedName>
        <fullName evidence="1">Uncharacterized protein</fullName>
    </submittedName>
</protein>
<evidence type="ECO:0000313" key="2">
    <source>
        <dbReference type="Proteomes" id="UP000184386"/>
    </source>
</evidence>
<accession>A0A1M6WWE4</accession>
<evidence type="ECO:0000313" key="1">
    <source>
        <dbReference type="EMBL" id="SHK97875.1"/>
    </source>
</evidence>
<keyword evidence="2" id="KW-1185">Reference proteome</keyword>
<dbReference type="RefSeq" id="WP_170866693.1">
    <property type="nucleotide sequence ID" value="NZ_FRAC01000021.1"/>
</dbReference>
<dbReference type="AlphaFoldDB" id="A0A1M6WWE4"/>
<proteinExistence type="predicted"/>
<reference evidence="1 2" key="1">
    <citation type="submission" date="2016-11" db="EMBL/GenBank/DDBJ databases">
        <authorList>
            <person name="Jaros S."/>
            <person name="Januszkiewicz K."/>
            <person name="Wedrychowicz H."/>
        </authorList>
    </citation>
    <scope>NUCLEOTIDE SEQUENCE [LARGE SCALE GENOMIC DNA]</scope>
    <source>
        <strain evidence="1 2">DSM 15929</strain>
    </source>
</reference>
<gene>
    <name evidence="1" type="ORF">SAMN02745136_03783</name>
</gene>
<organism evidence="1 2">
    <name type="scientific">Anaerocolumna jejuensis DSM 15929</name>
    <dbReference type="NCBI Taxonomy" id="1121322"/>
    <lineage>
        <taxon>Bacteria</taxon>
        <taxon>Bacillati</taxon>
        <taxon>Bacillota</taxon>
        <taxon>Clostridia</taxon>
        <taxon>Lachnospirales</taxon>
        <taxon>Lachnospiraceae</taxon>
        <taxon>Anaerocolumna</taxon>
    </lineage>
</organism>
<dbReference type="Proteomes" id="UP000184386">
    <property type="component" value="Unassembled WGS sequence"/>
</dbReference>
<name>A0A1M6WWE4_9FIRM</name>
<dbReference type="STRING" id="1121322.SAMN02745136_03783"/>
<dbReference type="EMBL" id="FRAC01000021">
    <property type="protein sequence ID" value="SHK97875.1"/>
    <property type="molecule type" value="Genomic_DNA"/>
</dbReference>
<sequence length="47" mass="5124">MKKSVAILVSIICLLTGVILGFFLSPVKYGIGNNSGNTTNNYYNKKE</sequence>